<dbReference type="Pfam" id="PF12680">
    <property type="entry name" value="SnoaL_2"/>
    <property type="match status" value="1"/>
</dbReference>
<proteinExistence type="predicted"/>
<name>A0A1I1ZFU1_9ACTN</name>
<reference evidence="2 3" key="1">
    <citation type="submission" date="2016-10" db="EMBL/GenBank/DDBJ databases">
        <authorList>
            <person name="de Groot N.N."/>
        </authorList>
    </citation>
    <scope>NUCLEOTIDE SEQUENCE [LARGE SCALE GENOMIC DNA]</scope>
    <source>
        <strain evidence="2 3">OK461</strain>
    </source>
</reference>
<dbReference type="InterPro" id="IPR032710">
    <property type="entry name" value="NTF2-like_dom_sf"/>
</dbReference>
<dbReference type="Proteomes" id="UP000181942">
    <property type="component" value="Unassembled WGS sequence"/>
</dbReference>
<accession>A0A1I1ZFU1</accession>
<dbReference type="AlphaFoldDB" id="A0A1I1ZFU1"/>
<organism evidence="2 3">
    <name type="scientific">Streptomyces mirabilis</name>
    <dbReference type="NCBI Taxonomy" id="68239"/>
    <lineage>
        <taxon>Bacteria</taxon>
        <taxon>Bacillati</taxon>
        <taxon>Actinomycetota</taxon>
        <taxon>Actinomycetes</taxon>
        <taxon>Kitasatosporales</taxon>
        <taxon>Streptomycetaceae</taxon>
        <taxon>Streptomyces</taxon>
    </lineage>
</organism>
<dbReference type="OrthoDB" id="8684708at2"/>
<evidence type="ECO:0000313" key="3">
    <source>
        <dbReference type="Proteomes" id="UP000181942"/>
    </source>
</evidence>
<protein>
    <submittedName>
        <fullName evidence="2">SnoaL-like domain-containing protein</fullName>
    </submittedName>
</protein>
<evidence type="ECO:0000313" key="2">
    <source>
        <dbReference type="EMBL" id="SFE30601.1"/>
    </source>
</evidence>
<dbReference type="SUPFAM" id="SSF54427">
    <property type="entry name" value="NTF2-like"/>
    <property type="match status" value="1"/>
</dbReference>
<dbReference type="Gene3D" id="3.10.450.50">
    <property type="match status" value="1"/>
</dbReference>
<evidence type="ECO:0000259" key="1">
    <source>
        <dbReference type="Pfam" id="PF12680"/>
    </source>
</evidence>
<dbReference type="InterPro" id="IPR037401">
    <property type="entry name" value="SnoaL-like"/>
</dbReference>
<feature type="domain" description="SnoaL-like" evidence="1">
    <location>
        <begin position="18"/>
        <end position="106"/>
    </location>
</feature>
<dbReference type="EMBL" id="FONR01000001">
    <property type="protein sequence ID" value="SFE30601.1"/>
    <property type="molecule type" value="Genomic_DNA"/>
</dbReference>
<sequence>MQHDQPRVIAPDTLPEVITRYLAAHRAHDTAAAIATFTRDATVIDDGNTYQGTAAIERWLNRSATEFTYTIDLTGAERTDASHYTATHHLEGDFPGGTVDLRYRFTLRGDLVDRLVIEP</sequence>
<dbReference type="RefSeq" id="WP_075025455.1">
    <property type="nucleotide sequence ID" value="NZ_FONR01000001.1"/>
</dbReference>
<gene>
    <name evidence="2" type="ORF">SAMN02787118_101272</name>
</gene>